<accession>A0A382WEA0</accession>
<organism evidence="1">
    <name type="scientific">marine metagenome</name>
    <dbReference type="NCBI Taxonomy" id="408172"/>
    <lineage>
        <taxon>unclassified sequences</taxon>
        <taxon>metagenomes</taxon>
        <taxon>ecological metagenomes</taxon>
    </lineage>
</organism>
<protein>
    <submittedName>
        <fullName evidence="1">Uncharacterized protein</fullName>
    </submittedName>
</protein>
<feature type="non-terminal residue" evidence="1">
    <location>
        <position position="1"/>
    </location>
</feature>
<sequence>FHARDTAYLDAVNCNLDWNYHNFRDSSIQNYVLAAEEMTNRGYCAVRMGAIVKEPVKTLNPLIIDYASNGMRTDFNDIYIGSHCRFFICSDGGMSVIPEIFRIPVIYTNWTLIGKLITSSTTVSGLVIFKKFYLKKEKRFMTFSEIMNLEFGGIDTNNIFEKLNLELIENTPEEISAVTVEMDERLSGNWKETVIDKKLQQKFWDLFEHYTLKSPDLRIGADYLRQNKHLLY</sequence>
<reference evidence="1" key="1">
    <citation type="submission" date="2018-05" db="EMBL/GenBank/DDBJ databases">
        <authorList>
            <person name="Lanie J.A."/>
            <person name="Ng W.-L."/>
            <person name="Kazmierczak K.M."/>
            <person name="Andrzejewski T.M."/>
            <person name="Davidsen T.M."/>
            <person name="Wayne K.J."/>
            <person name="Tettelin H."/>
            <person name="Glass J.I."/>
            <person name="Rusch D."/>
            <person name="Podicherti R."/>
            <person name="Tsui H.-C.T."/>
            <person name="Winkler M.E."/>
        </authorList>
    </citation>
    <scope>NUCLEOTIDE SEQUENCE</scope>
</reference>
<evidence type="ECO:0000313" key="1">
    <source>
        <dbReference type="EMBL" id="SVD56431.1"/>
    </source>
</evidence>
<name>A0A382WEA0_9ZZZZ</name>
<gene>
    <name evidence="1" type="ORF">METZ01_LOCUS409285</name>
</gene>
<dbReference type="NCBIfam" id="TIGR04372">
    <property type="entry name" value="glycosyl_04372"/>
    <property type="match status" value="1"/>
</dbReference>
<dbReference type="InterPro" id="IPR030808">
    <property type="entry name" value="Glycosyl_04372"/>
</dbReference>
<dbReference type="AlphaFoldDB" id="A0A382WEA0"/>
<proteinExistence type="predicted"/>
<dbReference type="EMBL" id="UINC01158734">
    <property type="protein sequence ID" value="SVD56431.1"/>
    <property type="molecule type" value="Genomic_DNA"/>
</dbReference>